<sequence length="70" mass="7801">MTTSFHPPPPTPTRIDLTGMMEEAVEAENMEDKKLRHMSKDDQALAKLGYKSECKSSKSKLVGASMIVIY</sequence>
<keyword evidence="3" id="KW-1185">Reference proteome</keyword>
<organism evidence="1 3">
    <name type="scientific">Puccinia graminis f. sp. tritici</name>
    <dbReference type="NCBI Taxonomy" id="56615"/>
    <lineage>
        <taxon>Eukaryota</taxon>
        <taxon>Fungi</taxon>
        <taxon>Dikarya</taxon>
        <taxon>Basidiomycota</taxon>
        <taxon>Pucciniomycotina</taxon>
        <taxon>Pucciniomycetes</taxon>
        <taxon>Pucciniales</taxon>
        <taxon>Pucciniaceae</taxon>
        <taxon>Puccinia</taxon>
    </lineage>
</organism>
<accession>A0A5B0QMY6</accession>
<name>A0A5B0QMY6_PUCGR</name>
<dbReference type="AlphaFoldDB" id="A0A5B0QMY6"/>
<dbReference type="EMBL" id="VDEP01000204">
    <property type="protein sequence ID" value="KAA1124280.1"/>
    <property type="molecule type" value="Genomic_DNA"/>
</dbReference>
<comment type="caution">
    <text evidence="1">The sequence shown here is derived from an EMBL/GenBank/DDBJ whole genome shotgun (WGS) entry which is preliminary data.</text>
</comment>
<protein>
    <submittedName>
        <fullName evidence="1">Uncharacterized protein</fullName>
    </submittedName>
</protein>
<evidence type="ECO:0000313" key="3">
    <source>
        <dbReference type="Proteomes" id="UP000324748"/>
    </source>
</evidence>
<evidence type="ECO:0000313" key="4">
    <source>
        <dbReference type="Proteomes" id="UP000325313"/>
    </source>
</evidence>
<evidence type="ECO:0000313" key="1">
    <source>
        <dbReference type="EMBL" id="KAA1114433.1"/>
    </source>
</evidence>
<reference evidence="3 4" key="1">
    <citation type="submission" date="2019-05" db="EMBL/GenBank/DDBJ databases">
        <title>Emergence of the Ug99 lineage of the wheat stem rust pathogen through somatic hybridization.</title>
        <authorList>
            <person name="Li F."/>
            <person name="Upadhyaya N.M."/>
            <person name="Sperschneider J."/>
            <person name="Matny O."/>
            <person name="Nguyen-Phuc H."/>
            <person name="Mago R."/>
            <person name="Raley C."/>
            <person name="Miller M.E."/>
            <person name="Silverstein K.A.T."/>
            <person name="Henningsen E."/>
            <person name="Hirsch C.D."/>
            <person name="Visser B."/>
            <person name="Pretorius Z.A."/>
            <person name="Steffenson B.J."/>
            <person name="Schwessinger B."/>
            <person name="Dodds P.N."/>
            <person name="Figueroa M."/>
        </authorList>
    </citation>
    <scope>NUCLEOTIDE SEQUENCE [LARGE SCALE GENOMIC DNA]</scope>
    <source>
        <strain evidence="1">21-0</strain>
        <strain evidence="2 4">Ug99</strain>
    </source>
</reference>
<dbReference type="EMBL" id="VSWC01000014">
    <property type="protein sequence ID" value="KAA1114433.1"/>
    <property type="molecule type" value="Genomic_DNA"/>
</dbReference>
<gene>
    <name evidence="1" type="ORF">PGT21_008859</name>
    <name evidence="2" type="ORF">PGTUg99_022141</name>
</gene>
<evidence type="ECO:0000313" key="2">
    <source>
        <dbReference type="EMBL" id="KAA1124280.1"/>
    </source>
</evidence>
<proteinExistence type="predicted"/>
<dbReference type="Proteomes" id="UP000325313">
    <property type="component" value="Unassembled WGS sequence"/>
</dbReference>
<dbReference type="Proteomes" id="UP000324748">
    <property type="component" value="Unassembled WGS sequence"/>
</dbReference>